<gene>
    <name evidence="2" type="ORF">KDH_06930</name>
</gene>
<proteinExistence type="predicted"/>
<protein>
    <recommendedName>
        <fullName evidence="1">Antitoxin FitA-like ribbon-helix-helix domain-containing protein</fullName>
    </recommendedName>
</protein>
<dbReference type="InterPro" id="IPR010985">
    <property type="entry name" value="Ribbon_hlx_hlx"/>
</dbReference>
<dbReference type="RefSeq" id="WP_338247555.1">
    <property type="nucleotide sequence ID" value="NZ_BSRI01000001.1"/>
</dbReference>
<dbReference type="Proteomes" id="UP001344906">
    <property type="component" value="Unassembled WGS sequence"/>
</dbReference>
<reference evidence="2 3" key="1">
    <citation type="submission" date="2023-02" db="EMBL/GenBank/DDBJ databases">
        <title>Dictyobacter halimunensis sp. nov., a new member of the class Ktedonobacteria from forest soil in a geothermal area.</title>
        <authorList>
            <person name="Rachmania M.K."/>
            <person name="Ningsih F."/>
            <person name="Sakai Y."/>
            <person name="Yabe S."/>
            <person name="Yokota A."/>
            <person name="Sjamsuridzal W."/>
        </authorList>
    </citation>
    <scope>NUCLEOTIDE SEQUENCE [LARGE SCALE GENOMIC DNA]</scope>
    <source>
        <strain evidence="2 3">S3.2.2.5</strain>
    </source>
</reference>
<dbReference type="InterPro" id="IPR013321">
    <property type="entry name" value="Arc_rbn_hlx_hlx"/>
</dbReference>
<name>A0ABQ6FI85_9CHLR</name>
<evidence type="ECO:0000313" key="2">
    <source>
        <dbReference type="EMBL" id="GLV53842.1"/>
    </source>
</evidence>
<dbReference type="SUPFAM" id="SSF47598">
    <property type="entry name" value="Ribbon-helix-helix"/>
    <property type="match status" value="1"/>
</dbReference>
<evidence type="ECO:0000259" key="1">
    <source>
        <dbReference type="Pfam" id="PF22513"/>
    </source>
</evidence>
<dbReference type="Gene3D" id="1.10.1220.10">
    <property type="entry name" value="Met repressor-like"/>
    <property type="match status" value="1"/>
</dbReference>
<dbReference type="Pfam" id="PF22513">
    <property type="entry name" value="FitA-like_RHH"/>
    <property type="match status" value="1"/>
</dbReference>
<feature type="domain" description="Antitoxin FitA-like ribbon-helix-helix" evidence="1">
    <location>
        <begin position="14"/>
        <end position="42"/>
    </location>
</feature>
<keyword evidence="3" id="KW-1185">Reference proteome</keyword>
<dbReference type="InterPro" id="IPR053853">
    <property type="entry name" value="FitA-like_RHH"/>
</dbReference>
<dbReference type="EMBL" id="BSRI01000001">
    <property type="protein sequence ID" value="GLV53842.1"/>
    <property type="molecule type" value="Genomic_DNA"/>
</dbReference>
<sequence>MPRTTKQEQKAIYLPPELVERWRESAKKNHRSMNAEAIVALELYLDAQDTQQRKSQDADDTRI</sequence>
<evidence type="ECO:0000313" key="3">
    <source>
        <dbReference type="Proteomes" id="UP001344906"/>
    </source>
</evidence>
<accession>A0ABQ6FI85</accession>
<comment type="caution">
    <text evidence="2">The sequence shown here is derived from an EMBL/GenBank/DDBJ whole genome shotgun (WGS) entry which is preliminary data.</text>
</comment>
<organism evidence="2 3">
    <name type="scientific">Dictyobacter halimunensis</name>
    <dbReference type="NCBI Taxonomy" id="3026934"/>
    <lineage>
        <taxon>Bacteria</taxon>
        <taxon>Bacillati</taxon>
        <taxon>Chloroflexota</taxon>
        <taxon>Ktedonobacteria</taxon>
        <taxon>Ktedonobacterales</taxon>
        <taxon>Dictyobacteraceae</taxon>
        <taxon>Dictyobacter</taxon>
    </lineage>
</organism>